<protein>
    <submittedName>
        <fullName evidence="1">Uncharacterized protein</fullName>
    </submittedName>
</protein>
<evidence type="ECO:0000313" key="2">
    <source>
        <dbReference type="Proteomes" id="UP000001748"/>
    </source>
</evidence>
<dbReference type="EMBL" id="CP001488">
    <property type="protein sequence ID" value="ACO01706.1"/>
    <property type="molecule type" value="Genomic_DNA"/>
</dbReference>
<accession>C0RFN4</accession>
<organism evidence="1 2">
    <name type="scientific">Brucella melitensis biotype 2 (strain ATCC 23457)</name>
    <dbReference type="NCBI Taxonomy" id="546272"/>
    <lineage>
        <taxon>Bacteria</taxon>
        <taxon>Pseudomonadati</taxon>
        <taxon>Pseudomonadota</taxon>
        <taxon>Alphaproteobacteria</taxon>
        <taxon>Hyphomicrobiales</taxon>
        <taxon>Brucellaceae</taxon>
        <taxon>Brucella/Ochrobactrum group</taxon>
        <taxon>Brucella</taxon>
    </lineage>
</organism>
<dbReference type="HOGENOM" id="CLU_3325367_0_0_5"/>
<dbReference type="Proteomes" id="UP000001748">
    <property type="component" value="Chromosome I"/>
</dbReference>
<dbReference type="AlphaFoldDB" id="C0RFN4"/>
<proteinExistence type="predicted"/>
<gene>
    <name evidence="1" type="ordered locus">BMEA_A2050</name>
</gene>
<reference evidence="2" key="1">
    <citation type="submission" date="2009-03" db="EMBL/GenBank/DDBJ databases">
        <title>Brucella melitensis ATCC 23457 whole genome shotgun sequencing project.</title>
        <authorList>
            <person name="Setubal J.C."/>
            <person name="Boyle S."/>
            <person name="Crasta O.R."/>
            <person name="Gillespie J.J."/>
            <person name="Kenyon R.W."/>
            <person name="Lu J."/>
            <person name="Mane S."/>
            <person name="Nagrani S."/>
            <person name="Shallom J.M."/>
            <person name="Shallom S."/>
            <person name="Shukla M."/>
            <person name="Snyder E.E."/>
            <person name="Sobral B.W."/>
            <person name="Wattam A.R."/>
            <person name="Will R."/>
            <person name="Williams K."/>
            <person name="Yoo H."/>
            <person name="Munk C."/>
            <person name="Tapia R."/>
            <person name="Han C."/>
            <person name="Detter J.C."/>
            <person name="Bruce D."/>
            <person name="Brettin T.S."/>
        </authorList>
    </citation>
    <scope>NUCLEOTIDE SEQUENCE [LARGE SCALE GENOMIC DNA]</scope>
    <source>
        <strain evidence="2">ATCC 23457</strain>
    </source>
</reference>
<dbReference type="KEGG" id="bmi:BMEA_A2050"/>
<sequence length="38" mass="4036">MQPVVDAQFYILRATETGPVAAISSLTGKREGFKNAPA</sequence>
<evidence type="ECO:0000313" key="1">
    <source>
        <dbReference type="EMBL" id="ACO01706.1"/>
    </source>
</evidence>
<name>C0RFN4_BRUMB</name>